<dbReference type="InterPro" id="IPR004513">
    <property type="entry name" value="FtsX"/>
</dbReference>
<feature type="transmembrane region" description="Helical" evidence="11">
    <location>
        <begin position="270"/>
        <end position="297"/>
    </location>
</feature>
<comment type="subcellular location">
    <subcellularLocation>
        <location evidence="1">Cell membrane</location>
        <topology evidence="1">Multi-pass membrane protein</topology>
    </subcellularLocation>
</comment>
<name>A0A1F4NRS2_UNCK3</name>
<keyword evidence="8 10" id="KW-0472">Membrane</keyword>
<dbReference type="GO" id="GO:0051301">
    <property type="term" value="P:cell division"/>
    <property type="evidence" value="ECO:0007669"/>
    <property type="project" value="UniProtKB-KW"/>
</dbReference>
<evidence type="ECO:0000256" key="4">
    <source>
        <dbReference type="ARBA" id="ARBA00022475"/>
    </source>
</evidence>
<evidence type="ECO:0000256" key="1">
    <source>
        <dbReference type="ARBA" id="ARBA00004651"/>
    </source>
</evidence>
<feature type="transmembrane region" description="Helical" evidence="11">
    <location>
        <begin position="172"/>
        <end position="193"/>
    </location>
</feature>
<comment type="similarity">
    <text evidence="2 10">Belongs to the ABC-4 integral membrane protein family. FtsX subfamily.</text>
</comment>
<keyword evidence="4 10" id="KW-1003">Cell membrane</keyword>
<dbReference type="EMBL" id="META01000004">
    <property type="protein sequence ID" value="OGB74130.1"/>
    <property type="molecule type" value="Genomic_DNA"/>
</dbReference>
<dbReference type="InterPro" id="IPR040690">
    <property type="entry name" value="FtsX_ECD"/>
</dbReference>
<evidence type="ECO:0000256" key="2">
    <source>
        <dbReference type="ARBA" id="ARBA00007379"/>
    </source>
</evidence>
<feature type="transmembrane region" description="Helical" evidence="11">
    <location>
        <begin position="20"/>
        <end position="42"/>
    </location>
</feature>
<dbReference type="Pfam" id="PF02687">
    <property type="entry name" value="FtsX"/>
    <property type="match status" value="1"/>
</dbReference>
<feature type="domain" description="FtsX extracellular" evidence="13">
    <location>
        <begin position="58"/>
        <end position="143"/>
    </location>
</feature>
<proteinExistence type="inferred from homology"/>
<dbReference type="GO" id="GO:0005886">
    <property type="term" value="C:plasma membrane"/>
    <property type="evidence" value="ECO:0007669"/>
    <property type="project" value="UniProtKB-SubCell"/>
</dbReference>
<dbReference type="PANTHER" id="PTHR47755">
    <property type="entry name" value="CELL DIVISION PROTEIN FTSX"/>
    <property type="match status" value="1"/>
</dbReference>
<sequence>MQLILRIFRTSWQGFKRNGWLSFVSTFTMMQALLLLTIFISLNVAVDTTIKAINERIDVAVFFKEYVPEADILAFRDKINAIPEVKSITYVSQQEALESYIAQNSGSQELLDVIGEDKSFLPASLEVKVDNPYQIEETVSKVHREDTGGIILETSLQKNQDVIDRLRRINRMVGVANVALSTIFIIIALLIIFNTIRITIFTRREEIEIMKLVGATDWYIRWPFIIEGTIYGIAGALFAFLMTVVGYWLITSSLGTRYFALDVAGVGQGMFGPWFALSMFAIQLAFGIVVGAVSSYLSTKRHLRV</sequence>
<evidence type="ECO:0000259" key="13">
    <source>
        <dbReference type="Pfam" id="PF18075"/>
    </source>
</evidence>
<feature type="transmembrane region" description="Helical" evidence="11">
    <location>
        <begin position="230"/>
        <end position="250"/>
    </location>
</feature>
<keyword evidence="5 10" id="KW-0132">Cell division</keyword>
<dbReference type="STRING" id="1798535.A2V68_02240"/>
<dbReference type="PANTHER" id="PTHR47755:SF1">
    <property type="entry name" value="CELL DIVISION PROTEIN FTSX"/>
    <property type="match status" value="1"/>
</dbReference>
<evidence type="ECO:0000256" key="11">
    <source>
        <dbReference type="SAM" id="Phobius"/>
    </source>
</evidence>
<organism evidence="14 15">
    <name type="scientific">candidate division Kazan bacterium RBG_13_50_9</name>
    <dbReference type="NCBI Taxonomy" id="1798535"/>
    <lineage>
        <taxon>Bacteria</taxon>
        <taxon>Bacteria division Kazan-3B-28</taxon>
    </lineage>
</organism>
<accession>A0A1F4NRS2</accession>
<keyword evidence="7 11" id="KW-1133">Transmembrane helix</keyword>
<feature type="domain" description="ABC3 transporter permease C-terminal" evidence="12">
    <location>
        <begin position="179"/>
        <end position="300"/>
    </location>
</feature>
<keyword evidence="9 10" id="KW-0131">Cell cycle</keyword>
<dbReference type="Gene3D" id="3.30.70.3040">
    <property type="match status" value="1"/>
</dbReference>
<evidence type="ECO:0000256" key="9">
    <source>
        <dbReference type="ARBA" id="ARBA00023306"/>
    </source>
</evidence>
<evidence type="ECO:0000256" key="3">
    <source>
        <dbReference type="ARBA" id="ARBA00021907"/>
    </source>
</evidence>
<evidence type="ECO:0000256" key="6">
    <source>
        <dbReference type="ARBA" id="ARBA00022692"/>
    </source>
</evidence>
<evidence type="ECO:0000313" key="14">
    <source>
        <dbReference type="EMBL" id="OGB74130.1"/>
    </source>
</evidence>
<evidence type="ECO:0000256" key="8">
    <source>
        <dbReference type="ARBA" id="ARBA00023136"/>
    </source>
</evidence>
<evidence type="ECO:0000256" key="5">
    <source>
        <dbReference type="ARBA" id="ARBA00022618"/>
    </source>
</evidence>
<evidence type="ECO:0000313" key="15">
    <source>
        <dbReference type="Proteomes" id="UP000176651"/>
    </source>
</evidence>
<reference evidence="14 15" key="1">
    <citation type="journal article" date="2016" name="Nat. Commun.">
        <title>Thousands of microbial genomes shed light on interconnected biogeochemical processes in an aquifer system.</title>
        <authorList>
            <person name="Anantharaman K."/>
            <person name="Brown C.T."/>
            <person name="Hug L.A."/>
            <person name="Sharon I."/>
            <person name="Castelle C.J."/>
            <person name="Probst A.J."/>
            <person name="Thomas B.C."/>
            <person name="Singh A."/>
            <person name="Wilkins M.J."/>
            <person name="Karaoz U."/>
            <person name="Brodie E.L."/>
            <person name="Williams K.H."/>
            <person name="Hubbard S.S."/>
            <person name="Banfield J.F."/>
        </authorList>
    </citation>
    <scope>NUCLEOTIDE SEQUENCE [LARGE SCALE GENOMIC DNA]</scope>
</reference>
<dbReference type="Proteomes" id="UP000176651">
    <property type="component" value="Unassembled WGS sequence"/>
</dbReference>
<dbReference type="InterPro" id="IPR003838">
    <property type="entry name" value="ABC3_permease_C"/>
</dbReference>
<dbReference type="PIRSF" id="PIRSF003097">
    <property type="entry name" value="FtsX"/>
    <property type="match status" value="1"/>
</dbReference>
<evidence type="ECO:0000256" key="10">
    <source>
        <dbReference type="PIRNR" id="PIRNR003097"/>
    </source>
</evidence>
<keyword evidence="6 11" id="KW-0812">Transmembrane</keyword>
<dbReference type="Pfam" id="PF18075">
    <property type="entry name" value="FtsX_ECD"/>
    <property type="match status" value="1"/>
</dbReference>
<evidence type="ECO:0000256" key="7">
    <source>
        <dbReference type="ARBA" id="ARBA00022989"/>
    </source>
</evidence>
<gene>
    <name evidence="14" type="ORF">A2V68_02240</name>
</gene>
<comment type="caution">
    <text evidence="14">The sequence shown here is derived from an EMBL/GenBank/DDBJ whole genome shotgun (WGS) entry which is preliminary data.</text>
</comment>
<dbReference type="AlphaFoldDB" id="A0A1F4NRS2"/>
<evidence type="ECO:0000259" key="12">
    <source>
        <dbReference type="Pfam" id="PF02687"/>
    </source>
</evidence>
<protein>
    <recommendedName>
        <fullName evidence="3 10">Cell division protein FtsX</fullName>
    </recommendedName>
</protein>